<dbReference type="GO" id="GO:0008299">
    <property type="term" value="P:isoprenoid biosynthetic process"/>
    <property type="evidence" value="ECO:0007669"/>
    <property type="project" value="InterPro"/>
</dbReference>
<name>A0A919S4J7_9ACTN</name>
<keyword evidence="3 6" id="KW-0808">Transferase</keyword>
<evidence type="ECO:0000256" key="2">
    <source>
        <dbReference type="ARBA" id="ARBA00006706"/>
    </source>
</evidence>
<evidence type="ECO:0000256" key="3">
    <source>
        <dbReference type="ARBA" id="ARBA00022679"/>
    </source>
</evidence>
<protein>
    <recommendedName>
        <fullName evidence="9">Polyprenyl synthetase family protein</fullName>
    </recommendedName>
</protein>
<dbReference type="PANTHER" id="PTHR12001">
    <property type="entry name" value="GERANYLGERANYL PYROPHOSPHATE SYNTHASE"/>
    <property type="match status" value="1"/>
</dbReference>
<dbReference type="GO" id="GO:0004659">
    <property type="term" value="F:prenyltransferase activity"/>
    <property type="evidence" value="ECO:0007669"/>
    <property type="project" value="InterPro"/>
</dbReference>
<evidence type="ECO:0000256" key="1">
    <source>
        <dbReference type="ARBA" id="ARBA00001946"/>
    </source>
</evidence>
<dbReference type="Gene3D" id="1.10.600.10">
    <property type="entry name" value="Farnesyl Diphosphate Synthase"/>
    <property type="match status" value="1"/>
</dbReference>
<gene>
    <name evidence="7" type="ORF">Aau02nite_04350</name>
</gene>
<evidence type="ECO:0000256" key="4">
    <source>
        <dbReference type="ARBA" id="ARBA00022723"/>
    </source>
</evidence>
<dbReference type="InterPro" id="IPR000092">
    <property type="entry name" value="Polyprenyl_synt"/>
</dbReference>
<comment type="similarity">
    <text evidence="2 6">Belongs to the FPP/GGPP synthase family.</text>
</comment>
<proteinExistence type="inferred from homology"/>
<evidence type="ECO:0000256" key="6">
    <source>
        <dbReference type="RuleBase" id="RU004466"/>
    </source>
</evidence>
<comment type="cofactor">
    <cofactor evidence="1">
        <name>Mg(2+)</name>
        <dbReference type="ChEBI" id="CHEBI:18420"/>
    </cofactor>
</comment>
<dbReference type="SUPFAM" id="SSF48576">
    <property type="entry name" value="Terpenoid synthases"/>
    <property type="match status" value="1"/>
</dbReference>
<sequence length="295" mass="30286">MSADGLAAVETVLTGALDSVPASLREPCRRIAHAGGARLRAGLVLAVAGRAWPGTSRRTATAAAAVELLHLAGLVHDDLMHEAPVRSGVPTVNAKEGTAVALLAGDLLIGLAHRLGATAGAGPLLGDALTERCTGSVLEADNRFHPEVSATTALRIAELKTGTLLAAAGRLGALVTASPEDGLHEYGLAYGTALHLLEDVRDPGPSFAAGIVTLPAVHALAARPELRRLLRPGLAGAHRQHAGELLATGVPPALTTIGQLVEQAAAARPDLADMTKRCRDSQLSLMPRHRPVLNS</sequence>
<evidence type="ECO:0000313" key="7">
    <source>
        <dbReference type="EMBL" id="GIM63479.1"/>
    </source>
</evidence>
<dbReference type="GO" id="GO:0046872">
    <property type="term" value="F:metal ion binding"/>
    <property type="evidence" value="ECO:0007669"/>
    <property type="project" value="UniProtKB-KW"/>
</dbReference>
<dbReference type="AlphaFoldDB" id="A0A919S4J7"/>
<keyword evidence="4" id="KW-0479">Metal-binding</keyword>
<dbReference type="InterPro" id="IPR008949">
    <property type="entry name" value="Isoprenoid_synthase_dom_sf"/>
</dbReference>
<reference evidence="7" key="1">
    <citation type="submission" date="2021-03" db="EMBL/GenBank/DDBJ databases">
        <title>Whole genome shotgun sequence of Actinoplanes auranticolor NBRC 12245.</title>
        <authorList>
            <person name="Komaki H."/>
            <person name="Tamura T."/>
        </authorList>
    </citation>
    <scope>NUCLEOTIDE SEQUENCE</scope>
    <source>
        <strain evidence="7">NBRC 12245</strain>
    </source>
</reference>
<evidence type="ECO:0008006" key="9">
    <source>
        <dbReference type="Google" id="ProtNLM"/>
    </source>
</evidence>
<evidence type="ECO:0000256" key="5">
    <source>
        <dbReference type="ARBA" id="ARBA00022842"/>
    </source>
</evidence>
<dbReference type="PANTHER" id="PTHR12001:SF69">
    <property type="entry name" value="ALL TRANS-POLYPRENYL-DIPHOSPHATE SYNTHASE PDSS1"/>
    <property type="match status" value="1"/>
</dbReference>
<keyword evidence="8" id="KW-1185">Reference proteome</keyword>
<dbReference type="Proteomes" id="UP000681340">
    <property type="component" value="Unassembled WGS sequence"/>
</dbReference>
<organism evidence="7 8">
    <name type="scientific">Actinoplanes auranticolor</name>
    <dbReference type="NCBI Taxonomy" id="47988"/>
    <lineage>
        <taxon>Bacteria</taxon>
        <taxon>Bacillati</taxon>
        <taxon>Actinomycetota</taxon>
        <taxon>Actinomycetes</taxon>
        <taxon>Micromonosporales</taxon>
        <taxon>Micromonosporaceae</taxon>
        <taxon>Actinoplanes</taxon>
    </lineage>
</organism>
<dbReference type="EMBL" id="BOQL01000004">
    <property type="protein sequence ID" value="GIM63479.1"/>
    <property type="molecule type" value="Genomic_DNA"/>
</dbReference>
<keyword evidence="5" id="KW-0460">Magnesium</keyword>
<dbReference type="Pfam" id="PF00348">
    <property type="entry name" value="polyprenyl_synt"/>
    <property type="match status" value="1"/>
</dbReference>
<dbReference type="RefSeq" id="WP_212986581.1">
    <property type="nucleotide sequence ID" value="NZ_BAABEA010000046.1"/>
</dbReference>
<comment type="caution">
    <text evidence="7">The sequence shown here is derived from an EMBL/GenBank/DDBJ whole genome shotgun (WGS) entry which is preliminary data.</text>
</comment>
<accession>A0A919S4J7</accession>
<evidence type="ECO:0000313" key="8">
    <source>
        <dbReference type="Proteomes" id="UP000681340"/>
    </source>
</evidence>